<dbReference type="RefSeq" id="WP_307467530.1">
    <property type="nucleotide sequence ID" value="NZ_JAURUR010000011.1"/>
</dbReference>
<organism evidence="1 2">
    <name type="scientific">Deinococcus enclensis</name>
    <dbReference type="NCBI Taxonomy" id="1049582"/>
    <lineage>
        <taxon>Bacteria</taxon>
        <taxon>Thermotogati</taxon>
        <taxon>Deinococcota</taxon>
        <taxon>Deinococci</taxon>
        <taxon>Deinococcales</taxon>
        <taxon>Deinococcaceae</taxon>
        <taxon>Deinococcus</taxon>
    </lineage>
</organism>
<gene>
    <name evidence="1" type="ORF">QO006_002915</name>
</gene>
<keyword evidence="2" id="KW-1185">Reference proteome</keyword>
<name>A0ABT9MGY2_9DEIO</name>
<sequence>MRAQGEDPGRVTLSVPALIAGALAHLDVTAWQDVQPVTGEDPPVNGTPAPVTLPNGDVLARWRVEVYPHGQVARVDAPAVTVHAQVFRAYGLLAVRLRAEGTADIPGCLLSFDQGRSWVMRAAVGAGQGLAGDALPDGEVRRLNALHATRRAPDVRVHLDAAAHEWVLTDANGREDRVPRLHGEGTGVDVLATLVTGDGRAAGQRVLPLSFTGGPGGALGFGKAVLETLVDSAGEVLHVQTVTFAPVTARQVGWVDLMDGLRGEQRRAAGRRDWMHDTVALAYAILSLLRRADAEVIAHVLGSTVPSPDVLTVTWDAATRQFTIGAFGRTVVYVGAHGLAFPGDAGTPDLSGGTLARACRACASPDAHAMFCLLTDRAVLTITGTLALTVPVLSEAAQDEDAVTFVPAPQAATLGSPA</sequence>
<comment type="caution">
    <text evidence="1">The sequence shown here is derived from an EMBL/GenBank/DDBJ whole genome shotgun (WGS) entry which is preliminary data.</text>
</comment>
<dbReference type="EMBL" id="JAURUR010000011">
    <property type="protein sequence ID" value="MDP9765464.1"/>
    <property type="molecule type" value="Genomic_DNA"/>
</dbReference>
<proteinExistence type="predicted"/>
<protein>
    <submittedName>
        <fullName evidence="1">Uncharacterized protein</fullName>
    </submittedName>
</protein>
<evidence type="ECO:0000313" key="1">
    <source>
        <dbReference type="EMBL" id="MDP9765464.1"/>
    </source>
</evidence>
<reference evidence="1 2" key="1">
    <citation type="submission" date="2023-07" db="EMBL/GenBank/DDBJ databases">
        <title>Genomic Encyclopedia of Type Strains, Phase IV (KMG-IV): sequencing the most valuable type-strain genomes for metagenomic binning, comparative biology and taxonomic classification.</title>
        <authorList>
            <person name="Goeker M."/>
        </authorList>
    </citation>
    <scope>NUCLEOTIDE SEQUENCE [LARGE SCALE GENOMIC DNA]</scope>
    <source>
        <strain evidence="1 2">NIO-1023</strain>
    </source>
</reference>
<dbReference type="Proteomes" id="UP001232163">
    <property type="component" value="Unassembled WGS sequence"/>
</dbReference>
<evidence type="ECO:0000313" key="2">
    <source>
        <dbReference type="Proteomes" id="UP001232163"/>
    </source>
</evidence>
<accession>A0ABT9MGY2</accession>